<evidence type="ECO:0000256" key="3">
    <source>
        <dbReference type="ARBA" id="ARBA00022448"/>
    </source>
</evidence>
<keyword evidence="3" id="KW-0813">Transport</keyword>
<dbReference type="GO" id="GO:0006606">
    <property type="term" value="P:protein import into nucleus"/>
    <property type="evidence" value="ECO:0007669"/>
    <property type="project" value="TreeGrafter"/>
</dbReference>
<proteinExistence type="inferred from homology"/>
<dbReference type="RefSeq" id="XP_028967547.1">
    <property type="nucleotide sequence ID" value="XM_029111714.1"/>
</dbReference>
<dbReference type="InterPro" id="IPR042537">
    <property type="entry name" value="Nucleoporin_Nup155_C_2"/>
</dbReference>
<dbReference type="FunFam" id="1.25.40.440:FF:000001">
    <property type="entry name" value="Nuclear pore complex subunit"/>
    <property type="match status" value="1"/>
</dbReference>
<dbReference type="GO" id="GO:0036228">
    <property type="term" value="P:protein localization to nuclear inner membrane"/>
    <property type="evidence" value="ECO:0007669"/>
    <property type="project" value="TreeGrafter"/>
</dbReference>
<dbReference type="InterPro" id="IPR042538">
    <property type="entry name" value="Nucleoporin_Nup155_C_3"/>
</dbReference>
<organism evidence="7 8">
    <name type="scientific">Galendromus occidentalis</name>
    <name type="common">western predatory mite</name>
    <dbReference type="NCBI Taxonomy" id="34638"/>
    <lineage>
        <taxon>Eukaryota</taxon>
        <taxon>Metazoa</taxon>
        <taxon>Ecdysozoa</taxon>
        <taxon>Arthropoda</taxon>
        <taxon>Chelicerata</taxon>
        <taxon>Arachnida</taxon>
        <taxon>Acari</taxon>
        <taxon>Parasitiformes</taxon>
        <taxon>Mesostigmata</taxon>
        <taxon>Gamasina</taxon>
        <taxon>Phytoseioidea</taxon>
        <taxon>Phytoseiidae</taxon>
        <taxon>Typhlodrominae</taxon>
        <taxon>Galendromus</taxon>
    </lineage>
</organism>
<evidence type="ECO:0000313" key="7">
    <source>
        <dbReference type="Proteomes" id="UP000694867"/>
    </source>
</evidence>
<dbReference type="GO" id="GO:0006405">
    <property type="term" value="P:RNA export from nucleus"/>
    <property type="evidence" value="ECO:0007669"/>
    <property type="project" value="TreeGrafter"/>
</dbReference>
<feature type="domain" description="Nucleoporin Nup133/Nup155-like C-terminal" evidence="5">
    <location>
        <begin position="637"/>
        <end position="1275"/>
    </location>
</feature>
<sequence>MLEPQAGLATTRERIESSLALVSVHLQRDKEASQLLDAFGGQNCYSNPTKSGLSETDYFKLPLTQIVREENRTPLPPELLQHFQRMKCQSESGIFPEIQRAWAAVDSDLVMWNYLNGGDVVYYDGIENVILAVDLIRPKPNMFANHVHYLLAVATPSEIVILGVTLAENMLTSPSVIELHFVNEPLYTYALENVVVTKIKGARNGRIFLGSQDGSLYEFSYHAAAGWLQSRCKLTNCSTRFPMLTSMLPALFRSMDPIAEVCVDNARQIIYTLSEKGIISVYDLGVDGTETSFVVSAGEETLLKTVSDCDPAQIRKIIHIESVPLNDSSHVHLIAFTQSGARLFLTTCEAGAFSNRPAVLMVLHVRSPFALPHRVNQVTNGLILRSTSLMLDQHNENRFHLISLDHFSHLRRVNQFVETYSFLVVDKNIWSISVAESAAKLQRQGEAATKFVILSHDGCQILSKLSPVEQLRHLLAENRLNVQAQRIKTFFAFYNYLEGCIMCLQIMCRGDINEHHVKQGALDAFEFYGGEPNVDAPQHLPQTGPQFHQPFPQTHPQETMLNATTLSGGSIHPQQQVMSTPFRAPAFGSNQFPVSPIGQAQMHQSMAQDVNMNPQHSPANVSGVTTFQSLSQVFTHSFKHEAIFIYFSRIIRPILDSQLAKESPPHAGESPKLSLELSAPTLKPILTSLEGLKEFLRNRVTVPESMALRAQILTTPDMHAGGMGSQWKWKAVLEEQNSLSNLLLLLNHTTEVLNLWRIVAEHDVEIISRNMKPELFARLKSIQVKDFIISDKQFLSALATAIVNCYIRDGTATASVSQQLKNFCPSIYGDEDALYTNAFEKLTNACSITNAVERETLLREALDVCRKISVENLNLHAICGLLKSAQYHRGVVSICLWAASKIDPQGFGVDFVSKNEPVDDERGKRFFEARNRCYQIVTDVLNELYHDAKRQPSASTSNYEKLLKLCCDTNDSLFHLYVFDWLVASGQRETLLLLRSADLEHYLSRRAQKDKDSISTLDLWCRYHKLNGKFDKASALLLNIARRQGADLSLAQRIEYIARAIVCAKSGGPSTAELFTQLEEFLELAQIQHMIYERVPDEHVKQALNSQLLLINDLYQNYAERYNLSECQLRLLRCGGYEDQELVSGLWARLIEQAHQRGELTGTLRSACQSFVNTPSYFPLDKIIANVERLYYGQNPLEIAEVLSKAGVPWTDLQREYHELYTKQDFIQLRDRLLVVLTGIVAKLAGSPELIPREGFRTKVQRILSNIDTYIVHAQSHVTNPAMTDLIQDLRRSQTILQNLAMNFW</sequence>
<dbReference type="CTD" id="34527"/>
<comment type="subcellular location">
    <subcellularLocation>
        <location evidence="1">Nucleus</location>
    </subcellularLocation>
</comment>
<dbReference type="Gene3D" id="1.25.40.440">
    <property type="entry name" value="Nucleoporin, helical domain, central subdomain"/>
    <property type="match status" value="1"/>
</dbReference>
<accession>A0AAJ7WHZ6</accession>
<dbReference type="GO" id="GO:0000972">
    <property type="term" value="P:transcription-dependent tethering of RNA polymerase II gene DNA at nuclear periphery"/>
    <property type="evidence" value="ECO:0007669"/>
    <property type="project" value="TreeGrafter"/>
</dbReference>
<dbReference type="PANTHER" id="PTHR10350">
    <property type="entry name" value="NUCLEAR PORE COMPLEX PROTEIN NUP155"/>
    <property type="match status" value="1"/>
</dbReference>
<gene>
    <name evidence="8" type="primary">LOC108864367</name>
</gene>
<evidence type="ECO:0000259" key="6">
    <source>
        <dbReference type="Pfam" id="PF08801"/>
    </source>
</evidence>
<protein>
    <submittedName>
        <fullName evidence="8">Nuclear pore complex protein Nup155</fullName>
    </submittedName>
</protein>
<dbReference type="Gene3D" id="1.20.120.1880">
    <property type="entry name" value="Nucleoporin, helical C-terminal domain"/>
    <property type="match status" value="1"/>
</dbReference>
<dbReference type="InterPro" id="IPR004870">
    <property type="entry name" value="Nucleoporin_Nup155"/>
</dbReference>
<dbReference type="Gene3D" id="1.25.40.450">
    <property type="entry name" value="Nucleoporin, helical domain, N-terminal subdomain"/>
    <property type="match status" value="1"/>
</dbReference>
<dbReference type="InterPro" id="IPR007187">
    <property type="entry name" value="Nucleoporin_Nup133/Nup155_C"/>
</dbReference>
<dbReference type="GO" id="GO:0044611">
    <property type="term" value="C:nuclear pore inner ring"/>
    <property type="evidence" value="ECO:0007669"/>
    <property type="project" value="TreeGrafter"/>
</dbReference>
<evidence type="ECO:0000259" key="5">
    <source>
        <dbReference type="Pfam" id="PF03177"/>
    </source>
</evidence>
<dbReference type="Gene3D" id="1.20.58.1780">
    <property type="match status" value="1"/>
</dbReference>
<evidence type="ECO:0000256" key="2">
    <source>
        <dbReference type="ARBA" id="ARBA00007373"/>
    </source>
</evidence>
<keyword evidence="4" id="KW-0539">Nucleus</keyword>
<evidence type="ECO:0000256" key="4">
    <source>
        <dbReference type="ARBA" id="ARBA00023242"/>
    </source>
</evidence>
<evidence type="ECO:0000313" key="8">
    <source>
        <dbReference type="RefSeq" id="XP_028967547.1"/>
    </source>
</evidence>
<reference evidence="8" key="1">
    <citation type="submission" date="2025-08" db="UniProtKB">
        <authorList>
            <consortium name="RefSeq"/>
        </authorList>
    </citation>
    <scope>IDENTIFICATION</scope>
</reference>
<dbReference type="GeneID" id="108864367"/>
<dbReference type="Pfam" id="PF08801">
    <property type="entry name" value="Nucleoporin_N"/>
    <property type="match status" value="1"/>
</dbReference>
<feature type="domain" description="Nucleoporin Nup133/Nup155-like N-terminal" evidence="6">
    <location>
        <begin position="71"/>
        <end position="427"/>
    </location>
</feature>
<dbReference type="GO" id="GO:0017056">
    <property type="term" value="F:structural constituent of nuclear pore"/>
    <property type="evidence" value="ECO:0007669"/>
    <property type="project" value="InterPro"/>
</dbReference>
<comment type="similarity">
    <text evidence="2">Belongs to the non-repetitive/WGA-negative nucleoporin family.</text>
</comment>
<dbReference type="PANTHER" id="PTHR10350:SF6">
    <property type="entry name" value="NUCLEAR PORE COMPLEX PROTEIN NUP155"/>
    <property type="match status" value="1"/>
</dbReference>
<dbReference type="InterPro" id="IPR042533">
    <property type="entry name" value="Nucleoporin_Nup155_C_1"/>
</dbReference>
<dbReference type="Pfam" id="PF03177">
    <property type="entry name" value="Nucleoporin_C"/>
    <property type="match status" value="1"/>
</dbReference>
<name>A0AAJ7WHZ6_9ACAR</name>
<dbReference type="InterPro" id="IPR014908">
    <property type="entry name" value="Nucleoporin_Nup133/Nup155_N"/>
</dbReference>
<evidence type="ECO:0000256" key="1">
    <source>
        <dbReference type="ARBA" id="ARBA00004123"/>
    </source>
</evidence>
<dbReference type="KEGG" id="goe:108864367"/>
<dbReference type="Proteomes" id="UP000694867">
    <property type="component" value="Unplaced"/>
</dbReference>
<keyword evidence="7" id="KW-1185">Reference proteome</keyword>